<comment type="caution">
    <text evidence="2">The sequence shown here is derived from an EMBL/GenBank/DDBJ whole genome shotgun (WGS) entry which is preliminary data.</text>
</comment>
<reference evidence="2 3" key="1">
    <citation type="submission" date="2015-06" db="EMBL/GenBank/DDBJ databases">
        <title>Draft genome sequence of an Alphaproteobacteria species associated to the Mediterranean sponge Oscarella lobularis.</title>
        <authorList>
            <person name="Jourda C."/>
            <person name="Santini S."/>
            <person name="Claverie J.-M."/>
        </authorList>
    </citation>
    <scope>NUCLEOTIDE SEQUENCE [LARGE SCALE GENOMIC DNA]</scope>
    <source>
        <strain evidence="2">IGS</strain>
    </source>
</reference>
<dbReference type="EMBL" id="LFTY01000001">
    <property type="protein sequence ID" value="KMW60604.1"/>
    <property type="molecule type" value="Genomic_DNA"/>
</dbReference>
<dbReference type="PATRIC" id="fig|1675527.3.peg.825"/>
<feature type="signal peptide" evidence="1">
    <location>
        <begin position="1"/>
        <end position="20"/>
    </location>
</feature>
<keyword evidence="3" id="KW-1185">Reference proteome</keyword>
<sequence length="236" mass="25656">MARPSFLSGLTAALIVCATAAWPQAIQQVPYETLEQELGALIDFENYPKRASPGRALEGTQVFEGARIAERFRGQLVAQEAGFDALLLAPQSPLTLEPGAPGQNLAVEFIFFMSNQLMGIAPPGFPKRNGGGEGAVSILFDRDQSALGFRVTAEPEPKTPAPKGWIEVAFYRRDGTLIDTAEVELEWMLAGYGFRRSDGAEDIAGISITNRDPQGVMIDDVIFDRDRVVGWLISEP</sequence>
<evidence type="ECO:0000313" key="2">
    <source>
        <dbReference type="EMBL" id="KMW60604.1"/>
    </source>
</evidence>
<protein>
    <submittedName>
        <fullName evidence="2">Uncharacterized protein</fullName>
    </submittedName>
</protein>
<gene>
    <name evidence="2" type="ORF">AIOL_000768</name>
</gene>
<name>A0A0J9EFY4_9RHOB</name>
<keyword evidence="1" id="KW-0732">Signal</keyword>
<dbReference type="STRING" id="1675527.AIOL_000768"/>
<evidence type="ECO:0000313" key="3">
    <source>
        <dbReference type="Proteomes" id="UP000037178"/>
    </source>
</evidence>
<dbReference type="Proteomes" id="UP000037178">
    <property type="component" value="Unassembled WGS sequence"/>
</dbReference>
<organism evidence="2 3">
    <name type="scientific">Candidatus Rhodobacter oscarellae</name>
    <dbReference type="NCBI Taxonomy" id="1675527"/>
    <lineage>
        <taxon>Bacteria</taxon>
        <taxon>Pseudomonadati</taxon>
        <taxon>Pseudomonadota</taxon>
        <taxon>Alphaproteobacteria</taxon>
        <taxon>Rhodobacterales</taxon>
        <taxon>Rhodobacter group</taxon>
        <taxon>Rhodobacter</taxon>
    </lineage>
</organism>
<dbReference type="AlphaFoldDB" id="A0A0J9EFY4"/>
<proteinExistence type="predicted"/>
<accession>A0A0J9EFY4</accession>
<evidence type="ECO:0000256" key="1">
    <source>
        <dbReference type="SAM" id="SignalP"/>
    </source>
</evidence>
<feature type="chain" id="PRO_5005318263" evidence="1">
    <location>
        <begin position="21"/>
        <end position="236"/>
    </location>
</feature>